<dbReference type="Pfam" id="PF04248">
    <property type="entry name" value="NTP_transf_9"/>
    <property type="match status" value="1"/>
</dbReference>
<evidence type="ECO:0000313" key="4">
    <source>
        <dbReference type="Proteomes" id="UP000199077"/>
    </source>
</evidence>
<accession>A0A1H0TDA5</accession>
<sequence>MARPTPSPVSPGQESVWDYPRPPRVEPSGERVEVWLGGERVADTTRSWRVLETSHPPTYYLPRDAFGDRALRPAAGSSWCEWKGAASYLDVLGGGLVAPRAAWFYADPTPGFTVIAGAVAVMPALVDRCVVDGEVVRPQEGGFYGGWITERVVGPFKGGPGSHGW</sequence>
<evidence type="ECO:0000313" key="3">
    <source>
        <dbReference type="EMBL" id="SDP51984.1"/>
    </source>
</evidence>
<dbReference type="PANTHER" id="PTHR43058:SF1">
    <property type="entry name" value="DUF427 DOMAIN-CONTAINING PROTEIN"/>
    <property type="match status" value="1"/>
</dbReference>
<dbReference type="Proteomes" id="UP000199077">
    <property type="component" value="Chromosome I"/>
</dbReference>
<name>A0A1H0TDA5_9MICO</name>
<protein>
    <submittedName>
        <fullName evidence="3">Uncharacterized conserved protein, DUF427 family</fullName>
    </submittedName>
</protein>
<evidence type="ECO:0000259" key="2">
    <source>
        <dbReference type="Pfam" id="PF04248"/>
    </source>
</evidence>
<reference evidence="4" key="1">
    <citation type="submission" date="2016-10" db="EMBL/GenBank/DDBJ databases">
        <authorList>
            <person name="Varghese N."/>
            <person name="Submissions S."/>
        </authorList>
    </citation>
    <scope>NUCLEOTIDE SEQUENCE [LARGE SCALE GENOMIC DNA]</scope>
    <source>
        <strain evidence="4">DSM 22329</strain>
    </source>
</reference>
<dbReference type="OrthoDB" id="285364at2"/>
<dbReference type="RefSeq" id="WP_091786539.1">
    <property type="nucleotide sequence ID" value="NZ_LT629711.1"/>
</dbReference>
<proteinExistence type="predicted"/>
<dbReference type="InterPro" id="IPR038694">
    <property type="entry name" value="DUF427_sf"/>
</dbReference>
<dbReference type="AlphaFoldDB" id="A0A1H0TDA5"/>
<organism evidence="3 4">
    <name type="scientific">Pedococcus dokdonensis</name>
    <dbReference type="NCBI Taxonomy" id="443156"/>
    <lineage>
        <taxon>Bacteria</taxon>
        <taxon>Bacillati</taxon>
        <taxon>Actinomycetota</taxon>
        <taxon>Actinomycetes</taxon>
        <taxon>Micrococcales</taxon>
        <taxon>Intrasporangiaceae</taxon>
        <taxon>Pedococcus</taxon>
    </lineage>
</organism>
<feature type="region of interest" description="Disordered" evidence="1">
    <location>
        <begin position="1"/>
        <end position="28"/>
    </location>
</feature>
<evidence type="ECO:0000256" key="1">
    <source>
        <dbReference type="SAM" id="MobiDB-lite"/>
    </source>
</evidence>
<gene>
    <name evidence="3" type="ORF">SAMN04489867_2749</name>
</gene>
<dbReference type="PANTHER" id="PTHR43058">
    <property type="entry name" value="SLR0655 PROTEIN"/>
    <property type="match status" value="1"/>
</dbReference>
<dbReference type="Gene3D" id="2.170.150.40">
    <property type="entry name" value="Domain of unknown function (DUF427)"/>
    <property type="match status" value="1"/>
</dbReference>
<dbReference type="EMBL" id="LT629711">
    <property type="protein sequence ID" value="SDP51984.1"/>
    <property type="molecule type" value="Genomic_DNA"/>
</dbReference>
<feature type="domain" description="DUF427" evidence="2">
    <location>
        <begin position="32"/>
        <end position="123"/>
    </location>
</feature>
<keyword evidence="4" id="KW-1185">Reference proteome</keyword>
<dbReference type="InterPro" id="IPR007361">
    <property type="entry name" value="DUF427"/>
</dbReference>